<evidence type="ECO:0000259" key="6">
    <source>
        <dbReference type="PROSITE" id="PS50109"/>
    </source>
</evidence>
<dbReference type="Pfam" id="PF01590">
    <property type="entry name" value="GAF"/>
    <property type="match status" value="2"/>
</dbReference>
<feature type="domain" description="PAS" evidence="7">
    <location>
        <begin position="361"/>
        <end position="432"/>
    </location>
</feature>
<dbReference type="EC" id="2.7.13.3" evidence="2"/>
<keyword evidence="3" id="KW-0597">Phosphoprotein</keyword>
<proteinExistence type="predicted"/>
<name>A0ABT9GZI4_9GAMM</name>
<dbReference type="Gene3D" id="2.10.70.100">
    <property type="match status" value="1"/>
</dbReference>
<dbReference type="SUPFAM" id="SSF55785">
    <property type="entry name" value="PYP-like sensor domain (PAS domain)"/>
    <property type="match status" value="2"/>
</dbReference>
<dbReference type="InterPro" id="IPR000014">
    <property type="entry name" value="PAS"/>
</dbReference>
<dbReference type="InterPro" id="IPR005467">
    <property type="entry name" value="His_kinase_dom"/>
</dbReference>
<dbReference type="SMART" id="SM00086">
    <property type="entry name" value="PAC"/>
    <property type="match status" value="2"/>
</dbReference>
<dbReference type="RefSeq" id="WP_305893540.1">
    <property type="nucleotide sequence ID" value="NZ_JAUZVZ010000010.1"/>
</dbReference>
<evidence type="ECO:0000313" key="10">
    <source>
        <dbReference type="Proteomes" id="UP001231616"/>
    </source>
</evidence>
<dbReference type="Gene3D" id="3.30.565.10">
    <property type="entry name" value="Histidine kinase-like ATPase, C-terminal domain"/>
    <property type="match status" value="1"/>
</dbReference>
<gene>
    <name evidence="9" type="ORF">Q3O60_08745</name>
</gene>
<dbReference type="InterPro" id="IPR036097">
    <property type="entry name" value="HisK_dim/P_sf"/>
</dbReference>
<evidence type="ECO:0000256" key="3">
    <source>
        <dbReference type="ARBA" id="ARBA00022553"/>
    </source>
</evidence>
<evidence type="ECO:0000256" key="1">
    <source>
        <dbReference type="ARBA" id="ARBA00000085"/>
    </source>
</evidence>
<dbReference type="Gene3D" id="3.30.450.40">
    <property type="match status" value="2"/>
</dbReference>
<dbReference type="InterPro" id="IPR029016">
    <property type="entry name" value="GAF-like_dom_sf"/>
</dbReference>
<keyword evidence="4" id="KW-0808">Transferase</keyword>
<dbReference type="Pfam" id="PF08447">
    <property type="entry name" value="PAS_3"/>
    <property type="match status" value="1"/>
</dbReference>
<evidence type="ECO:0000256" key="5">
    <source>
        <dbReference type="ARBA" id="ARBA00022777"/>
    </source>
</evidence>
<dbReference type="InterPro" id="IPR003661">
    <property type="entry name" value="HisK_dim/P_dom"/>
</dbReference>
<sequence>MTAAPLPADEAERLTALYETGLLDSAPEQRFDRITRLAKQLFSTDIALISLIDEHRQWFKSKIGMDECETARELSFCAHAILSDDILLVPDTLLDERFVNHPAVVADNGIRFYAGAPLHHPKGYRLGTLCLAGPKPRSMEQYELKLLRDLADIAEREIADSLLHAQFAEWQQERAQLKQLEQQQLRLSAIQAGVLAAPQLFSTTAGSAWRYLTEQISEALQVQRVSIWLFNADGAALLTEDLFERKSQQHSSGAELRQQCYPRYFAALQSNNVLAIDDAQHNPATAEFNQDYLKPLDIKSMLDAVIVSEQGMVGVICAEQVGTSRHWQSSEQNFMTAMASVASTVHSYLQQHKLHQELSQAQQRLDETCRLARIGFWELNLNSGELEWTPIVFDIFGLDPQQPMSFERYMEMAHPDDHQLLEVSKQQAIEDGHHSLAHRITLPDGAIRWVHLMARYIPATAISAGRLVGSVQDITDIKQAEQERDQLTYLLQNVMDAASEVSIIAVDNDGIIQLFNYGAERMLGYTAGEVIGKATPALFHDQAAVQKRGEELTELLGYPVHGFRVFVELPELHGSESRQWTYYRKDGQALPVQLLVTPRRHQDGSIHGYLGIAYDISERLRLQQMKNEFISTVSHELRTPLTSINGALGLVLSGTLGDLPEQSQTLLKVAQSNTKRLNFLINDLLDIEKLEAGKMQFDIAPHSLLQIVEQAIEENQPYGLKCDIRLLLDNQLQGAVDVIADPQRLLQVLANVLSNAIKFSPDHAAVQVVVLATETVARVEVHDHGPGISDDFKSKIFQKFSQADSTSRRAKSGTGLGLALSKELMEAMSGSIGFDSVFGQGSCFYIEMKVASE</sequence>
<evidence type="ECO:0000259" key="7">
    <source>
        <dbReference type="PROSITE" id="PS50112"/>
    </source>
</evidence>
<evidence type="ECO:0000259" key="8">
    <source>
        <dbReference type="PROSITE" id="PS50113"/>
    </source>
</evidence>
<dbReference type="Pfam" id="PF02518">
    <property type="entry name" value="HATPase_c"/>
    <property type="match status" value="1"/>
</dbReference>
<feature type="domain" description="PAC" evidence="8">
    <location>
        <begin position="576"/>
        <end position="628"/>
    </location>
</feature>
<dbReference type="EMBL" id="JAUZVZ010000010">
    <property type="protein sequence ID" value="MDP4536274.1"/>
    <property type="molecule type" value="Genomic_DNA"/>
</dbReference>
<dbReference type="Pfam" id="PF13426">
    <property type="entry name" value="PAS_9"/>
    <property type="match status" value="1"/>
</dbReference>
<dbReference type="InterPro" id="IPR036890">
    <property type="entry name" value="HATPase_C_sf"/>
</dbReference>
<reference evidence="9 10" key="1">
    <citation type="submission" date="2023-08" db="EMBL/GenBank/DDBJ databases">
        <authorList>
            <person name="Joshi A."/>
            <person name="Thite S."/>
        </authorList>
    </citation>
    <scope>NUCLEOTIDE SEQUENCE [LARGE SCALE GENOMIC DNA]</scope>
    <source>
        <strain evidence="9 10">AC40</strain>
    </source>
</reference>
<organism evidence="9 10">
    <name type="scientific">Alkalimonas collagenimarina</name>
    <dbReference type="NCBI Taxonomy" id="400390"/>
    <lineage>
        <taxon>Bacteria</taxon>
        <taxon>Pseudomonadati</taxon>
        <taxon>Pseudomonadota</taxon>
        <taxon>Gammaproteobacteria</taxon>
        <taxon>Alkalimonas</taxon>
    </lineage>
</organism>
<comment type="catalytic activity">
    <reaction evidence="1">
        <text>ATP + protein L-histidine = ADP + protein N-phospho-L-histidine.</text>
        <dbReference type="EC" id="2.7.13.3"/>
    </reaction>
</comment>
<dbReference type="Pfam" id="PF00512">
    <property type="entry name" value="HisKA"/>
    <property type="match status" value="1"/>
</dbReference>
<dbReference type="SMART" id="SM00091">
    <property type="entry name" value="PAS"/>
    <property type="match status" value="2"/>
</dbReference>
<dbReference type="InterPro" id="IPR013655">
    <property type="entry name" value="PAS_fold_3"/>
</dbReference>
<dbReference type="PROSITE" id="PS50109">
    <property type="entry name" value="HIS_KIN"/>
    <property type="match status" value="1"/>
</dbReference>
<evidence type="ECO:0000256" key="2">
    <source>
        <dbReference type="ARBA" id="ARBA00012438"/>
    </source>
</evidence>
<dbReference type="SMART" id="SM00387">
    <property type="entry name" value="HATPase_c"/>
    <property type="match status" value="1"/>
</dbReference>
<dbReference type="InterPro" id="IPR003018">
    <property type="entry name" value="GAF"/>
</dbReference>
<dbReference type="InterPro" id="IPR035965">
    <property type="entry name" value="PAS-like_dom_sf"/>
</dbReference>
<dbReference type="PRINTS" id="PR00344">
    <property type="entry name" value="BCTRLSENSOR"/>
</dbReference>
<dbReference type="PROSITE" id="PS50112">
    <property type="entry name" value="PAS"/>
    <property type="match status" value="2"/>
</dbReference>
<dbReference type="Gene3D" id="3.30.450.20">
    <property type="entry name" value="PAS domain"/>
    <property type="match status" value="2"/>
</dbReference>
<dbReference type="SMART" id="SM00388">
    <property type="entry name" value="HisKA"/>
    <property type="match status" value="1"/>
</dbReference>
<keyword evidence="10" id="KW-1185">Reference proteome</keyword>
<dbReference type="CDD" id="cd00130">
    <property type="entry name" value="PAS"/>
    <property type="match status" value="2"/>
</dbReference>
<dbReference type="NCBIfam" id="TIGR00229">
    <property type="entry name" value="sensory_box"/>
    <property type="match status" value="2"/>
</dbReference>
<dbReference type="PROSITE" id="PS50113">
    <property type="entry name" value="PAC"/>
    <property type="match status" value="2"/>
</dbReference>
<dbReference type="PANTHER" id="PTHR43047">
    <property type="entry name" value="TWO-COMPONENT HISTIDINE PROTEIN KINASE"/>
    <property type="match status" value="1"/>
</dbReference>
<dbReference type="InterPro" id="IPR001610">
    <property type="entry name" value="PAC"/>
</dbReference>
<keyword evidence="5" id="KW-0418">Kinase</keyword>
<accession>A0ABT9GZI4</accession>
<dbReference type="InterPro" id="IPR004358">
    <property type="entry name" value="Sig_transdc_His_kin-like_C"/>
</dbReference>
<feature type="domain" description="PAC" evidence="8">
    <location>
        <begin position="434"/>
        <end position="486"/>
    </location>
</feature>
<dbReference type="SUPFAM" id="SSF55874">
    <property type="entry name" value="ATPase domain of HSP90 chaperone/DNA topoisomerase II/histidine kinase"/>
    <property type="match status" value="1"/>
</dbReference>
<dbReference type="Proteomes" id="UP001231616">
    <property type="component" value="Unassembled WGS sequence"/>
</dbReference>
<protein>
    <recommendedName>
        <fullName evidence="2">histidine kinase</fullName>
        <ecNumber evidence="2">2.7.13.3</ecNumber>
    </recommendedName>
</protein>
<dbReference type="InterPro" id="IPR003594">
    <property type="entry name" value="HATPase_dom"/>
</dbReference>
<feature type="domain" description="Histidine kinase" evidence="6">
    <location>
        <begin position="632"/>
        <end position="852"/>
    </location>
</feature>
<evidence type="ECO:0000313" key="9">
    <source>
        <dbReference type="EMBL" id="MDP4536274.1"/>
    </source>
</evidence>
<dbReference type="SMART" id="SM00065">
    <property type="entry name" value="GAF"/>
    <property type="match status" value="2"/>
</dbReference>
<feature type="domain" description="PAS" evidence="7">
    <location>
        <begin position="483"/>
        <end position="533"/>
    </location>
</feature>
<evidence type="ECO:0000256" key="4">
    <source>
        <dbReference type="ARBA" id="ARBA00022679"/>
    </source>
</evidence>
<dbReference type="Gene3D" id="1.10.287.130">
    <property type="match status" value="1"/>
</dbReference>
<dbReference type="CDD" id="cd00082">
    <property type="entry name" value="HisKA"/>
    <property type="match status" value="1"/>
</dbReference>
<dbReference type="SUPFAM" id="SSF55781">
    <property type="entry name" value="GAF domain-like"/>
    <property type="match status" value="2"/>
</dbReference>
<comment type="caution">
    <text evidence="9">The sequence shown here is derived from an EMBL/GenBank/DDBJ whole genome shotgun (WGS) entry which is preliminary data.</text>
</comment>
<dbReference type="SUPFAM" id="SSF47384">
    <property type="entry name" value="Homodimeric domain of signal transducing histidine kinase"/>
    <property type="match status" value="1"/>
</dbReference>
<dbReference type="InterPro" id="IPR000700">
    <property type="entry name" value="PAS-assoc_C"/>
</dbReference>